<feature type="region of interest" description="Disordered" evidence="1">
    <location>
        <begin position="233"/>
        <end position="260"/>
    </location>
</feature>
<feature type="compositionally biased region" description="Acidic residues" evidence="1">
    <location>
        <begin position="47"/>
        <end position="78"/>
    </location>
</feature>
<feature type="compositionally biased region" description="Basic and acidic residues" evidence="1">
    <location>
        <begin position="405"/>
        <end position="416"/>
    </location>
</feature>
<dbReference type="PANTHER" id="PTHR23146:SF0">
    <property type="entry name" value="RNA POLYMERASE-ASSOCIATED PROTEIN LEO1"/>
    <property type="match status" value="1"/>
</dbReference>
<feature type="compositionally biased region" description="Basic residues" evidence="1">
    <location>
        <begin position="355"/>
        <end position="364"/>
    </location>
</feature>
<dbReference type="InterPro" id="IPR007149">
    <property type="entry name" value="Leo1"/>
</dbReference>
<organism evidence="2 3">
    <name type="scientific">Hohenbuehelia grisea</name>
    <dbReference type="NCBI Taxonomy" id="104357"/>
    <lineage>
        <taxon>Eukaryota</taxon>
        <taxon>Fungi</taxon>
        <taxon>Dikarya</taxon>
        <taxon>Basidiomycota</taxon>
        <taxon>Agaricomycotina</taxon>
        <taxon>Agaricomycetes</taxon>
        <taxon>Agaricomycetidae</taxon>
        <taxon>Agaricales</taxon>
        <taxon>Pleurotineae</taxon>
        <taxon>Pleurotaceae</taxon>
        <taxon>Hohenbuehelia</taxon>
    </lineage>
</organism>
<evidence type="ECO:0000256" key="1">
    <source>
        <dbReference type="SAM" id="MobiDB-lite"/>
    </source>
</evidence>
<proteinExistence type="predicted"/>
<feature type="compositionally biased region" description="Polar residues" evidence="1">
    <location>
        <begin position="14"/>
        <end position="23"/>
    </location>
</feature>
<feature type="compositionally biased region" description="Low complexity" evidence="1">
    <location>
        <begin position="238"/>
        <end position="256"/>
    </location>
</feature>
<feature type="compositionally biased region" description="Basic and acidic residues" evidence="1">
    <location>
        <begin position="323"/>
        <end position="333"/>
    </location>
</feature>
<feature type="compositionally biased region" description="Acidic residues" evidence="1">
    <location>
        <begin position="512"/>
        <end position="521"/>
    </location>
</feature>
<keyword evidence="3" id="KW-1185">Reference proteome</keyword>
<dbReference type="Pfam" id="PF04004">
    <property type="entry name" value="Leo1"/>
    <property type="match status" value="1"/>
</dbReference>
<feature type="compositionally biased region" description="Basic and acidic residues" evidence="1">
    <location>
        <begin position="84"/>
        <end position="100"/>
    </location>
</feature>
<feature type="region of interest" description="Disordered" evidence="1">
    <location>
        <begin position="308"/>
        <end position="521"/>
    </location>
</feature>
<dbReference type="Proteomes" id="UP001556367">
    <property type="component" value="Unassembled WGS sequence"/>
</dbReference>
<feature type="compositionally biased region" description="Acidic residues" evidence="1">
    <location>
        <begin position="424"/>
        <end position="433"/>
    </location>
</feature>
<evidence type="ECO:0008006" key="4">
    <source>
        <dbReference type="Google" id="ProtNLM"/>
    </source>
</evidence>
<dbReference type="EMBL" id="JASNQZ010000008">
    <property type="protein sequence ID" value="KAL0953515.1"/>
    <property type="molecule type" value="Genomic_DNA"/>
</dbReference>
<name>A0ABR3JEG6_9AGAR</name>
<evidence type="ECO:0000313" key="2">
    <source>
        <dbReference type="EMBL" id="KAL0953515.1"/>
    </source>
</evidence>
<reference evidence="3" key="1">
    <citation type="submission" date="2024-06" db="EMBL/GenBank/DDBJ databases">
        <title>Multi-omics analyses provide insights into the biosynthesis of the anticancer antibiotic pleurotin in Hohenbuehelia grisea.</title>
        <authorList>
            <person name="Weaver J.A."/>
            <person name="Alberti F."/>
        </authorList>
    </citation>
    <scope>NUCLEOTIDE SEQUENCE [LARGE SCALE GENOMIC DNA]</scope>
    <source>
        <strain evidence="3">T-177</strain>
    </source>
</reference>
<sequence>MSSLAGALIPPEQMSFSNANHSSHQQDDDYGDVQMNQDLAEHPPRDEDADGEEDEEMADLFGNDDDVENAIPKEDDEASASAPDSERLATPEREHRRALEYEEDDIPGELAVEVKEANVAFPNIPVPKSSDGENWVIRMPNFVKVDSKPYHPDTYMGPEHEDEEFQQAETLREKSMSIKLKVENTVRWRWIKDENGIDQRQANSRIIRWSDGSLSLRLGKELFDINQSIDTSGAVPRSSIGGSQSQPSQSQAHASPNPGLKSQGLTYLVAQHKRAQVLQSEAVVTGYMSLRPTGMQSETHRMLVRAVGQKHNKVARLRLAPDPTRDPEKELQEIAKQNAKKSRRRTDAEDGFGGGHKRRNARKRAAAEWSDDEDDDLGAGIFDPSEGEDDEGGAARASSHKNKKKIGEEDDRKADYQEDGFVVADEDDDEDSDDPARKRRRRDDMMEDDPLEKMEAQLEQQDARKRRHKRGGDEDAETADEDAVGDAMDVESEEEEDEHKVRRPTRRKAAAVEEEEEEEDE</sequence>
<protein>
    <recommendedName>
        <fullName evidence="4">RNA polymerase-associated protein LEO1</fullName>
    </recommendedName>
</protein>
<accession>A0ABR3JEG6</accession>
<feature type="compositionally biased region" description="Acidic residues" evidence="1">
    <location>
        <begin position="474"/>
        <end position="497"/>
    </location>
</feature>
<gene>
    <name evidence="2" type="ORF">HGRIS_004739</name>
</gene>
<dbReference type="PANTHER" id="PTHR23146">
    <property type="entry name" value="LEO1 PROTEIN"/>
    <property type="match status" value="1"/>
</dbReference>
<evidence type="ECO:0000313" key="3">
    <source>
        <dbReference type="Proteomes" id="UP001556367"/>
    </source>
</evidence>
<feature type="region of interest" description="Disordered" evidence="1">
    <location>
        <begin position="1"/>
        <end position="102"/>
    </location>
</feature>
<comment type="caution">
    <text evidence="2">The sequence shown here is derived from an EMBL/GenBank/DDBJ whole genome shotgun (WGS) entry which is preliminary data.</text>
</comment>